<name>A0A0F9S3E0_9ZZZZ</name>
<protein>
    <submittedName>
        <fullName evidence="1">Uncharacterized protein</fullName>
    </submittedName>
</protein>
<proteinExistence type="predicted"/>
<sequence length="72" mass="8005">MASDFIQIGDVAIGVKAIAWIDFADADVVTLATVDMREGEHWTFKGPQSAAFRTWWETKASVNVLYTEPDDV</sequence>
<dbReference type="EMBL" id="LAZR01000653">
    <property type="protein sequence ID" value="KKN61584.1"/>
    <property type="molecule type" value="Genomic_DNA"/>
</dbReference>
<reference evidence="1" key="1">
    <citation type="journal article" date="2015" name="Nature">
        <title>Complex archaea that bridge the gap between prokaryotes and eukaryotes.</title>
        <authorList>
            <person name="Spang A."/>
            <person name="Saw J.H."/>
            <person name="Jorgensen S.L."/>
            <person name="Zaremba-Niedzwiedzka K."/>
            <person name="Martijn J."/>
            <person name="Lind A.E."/>
            <person name="van Eijk R."/>
            <person name="Schleper C."/>
            <person name="Guy L."/>
            <person name="Ettema T.J."/>
        </authorList>
    </citation>
    <scope>NUCLEOTIDE SEQUENCE</scope>
</reference>
<accession>A0A0F9S3E0</accession>
<gene>
    <name evidence="1" type="ORF">LCGC14_0520370</name>
</gene>
<comment type="caution">
    <text evidence="1">The sequence shown here is derived from an EMBL/GenBank/DDBJ whole genome shotgun (WGS) entry which is preliminary data.</text>
</comment>
<evidence type="ECO:0000313" key="1">
    <source>
        <dbReference type="EMBL" id="KKN61584.1"/>
    </source>
</evidence>
<organism evidence="1">
    <name type="scientific">marine sediment metagenome</name>
    <dbReference type="NCBI Taxonomy" id="412755"/>
    <lineage>
        <taxon>unclassified sequences</taxon>
        <taxon>metagenomes</taxon>
        <taxon>ecological metagenomes</taxon>
    </lineage>
</organism>
<dbReference type="AlphaFoldDB" id="A0A0F9S3E0"/>